<sequence length="156" mass="17722">MNRSEEDAVFFICGDSLNSKGMTYLTNSLFDYRSPENNGVRAEFILDATNHKETYTEITGMQRFGAFYMDYLYTMENNSGKGSQDFSATSVEEAVPAVQETSIKRLVVGPLDIRLHSSAVHRILKMVTCAMDHEYEPYSKPQRETIEEIDGPLLQK</sequence>
<organism evidence="1 2">
    <name type="scientific">Channa striata</name>
    <name type="common">Snakehead murrel</name>
    <name type="synonym">Ophicephalus striatus</name>
    <dbReference type="NCBI Taxonomy" id="64152"/>
    <lineage>
        <taxon>Eukaryota</taxon>
        <taxon>Metazoa</taxon>
        <taxon>Chordata</taxon>
        <taxon>Craniata</taxon>
        <taxon>Vertebrata</taxon>
        <taxon>Euteleostomi</taxon>
        <taxon>Actinopterygii</taxon>
        <taxon>Neopterygii</taxon>
        <taxon>Teleostei</taxon>
        <taxon>Neoteleostei</taxon>
        <taxon>Acanthomorphata</taxon>
        <taxon>Anabantaria</taxon>
        <taxon>Anabantiformes</taxon>
        <taxon>Channoidei</taxon>
        <taxon>Channidae</taxon>
        <taxon>Channa</taxon>
    </lineage>
</organism>
<protein>
    <submittedName>
        <fullName evidence="1">Uncharacterized protein</fullName>
    </submittedName>
</protein>
<dbReference type="PANTHER" id="PTHR12517">
    <property type="entry name" value="VACUOLAR PROTEIN SORTING-ASSOCIATED PROTEIN 13B"/>
    <property type="match status" value="1"/>
</dbReference>
<gene>
    <name evidence="1" type="ORF">Q5P01_010785</name>
</gene>
<dbReference type="PANTHER" id="PTHR12517:SF0">
    <property type="entry name" value="INTERMEMBRANE LIPID TRANSFER PROTEIN VPS13B"/>
    <property type="match status" value="1"/>
</dbReference>
<dbReference type="Proteomes" id="UP001187415">
    <property type="component" value="Unassembled WGS sequence"/>
</dbReference>
<reference evidence="1" key="1">
    <citation type="submission" date="2023-07" db="EMBL/GenBank/DDBJ databases">
        <title>Chromosome-level Genome Assembly of Striped Snakehead (Channa striata).</title>
        <authorList>
            <person name="Liu H."/>
        </authorList>
    </citation>
    <scope>NUCLEOTIDE SEQUENCE</scope>
    <source>
        <strain evidence="1">Gz</strain>
        <tissue evidence="1">Muscle</tissue>
    </source>
</reference>
<evidence type="ECO:0000313" key="1">
    <source>
        <dbReference type="EMBL" id="KAK2844126.1"/>
    </source>
</evidence>
<dbReference type="EMBL" id="JAUPFM010000008">
    <property type="protein sequence ID" value="KAK2844126.1"/>
    <property type="molecule type" value="Genomic_DNA"/>
</dbReference>
<name>A0AA88MSS4_CHASR</name>
<accession>A0AA88MSS4</accession>
<evidence type="ECO:0000313" key="2">
    <source>
        <dbReference type="Proteomes" id="UP001187415"/>
    </source>
</evidence>
<comment type="caution">
    <text evidence="1">The sequence shown here is derived from an EMBL/GenBank/DDBJ whole genome shotgun (WGS) entry which is preliminary data.</text>
</comment>
<dbReference type="AlphaFoldDB" id="A0AA88MSS4"/>
<proteinExistence type="predicted"/>
<dbReference type="InterPro" id="IPR039782">
    <property type="entry name" value="VPS13B"/>
</dbReference>
<keyword evidence="2" id="KW-1185">Reference proteome</keyword>